<accession>A0ABR7MFL0</accession>
<evidence type="ECO:0000313" key="2">
    <source>
        <dbReference type="Proteomes" id="UP000622017"/>
    </source>
</evidence>
<keyword evidence="2" id="KW-1185">Reference proteome</keyword>
<evidence type="ECO:0000313" key="1">
    <source>
        <dbReference type="EMBL" id="MBC6609388.1"/>
    </source>
</evidence>
<dbReference type="EMBL" id="JACSCY010000001">
    <property type="protein sequence ID" value="MBC6609388.1"/>
    <property type="molecule type" value="Genomic_DNA"/>
</dbReference>
<organism evidence="1 2">
    <name type="scientific">Hymenobacter citatus</name>
    <dbReference type="NCBI Taxonomy" id="2763506"/>
    <lineage>
        <taxon>Bacteria</taxon>
        <taxon>Pseudomonadati</taxon>
        <taxon>Bacteroidota</taxon>
        <taxon>Cytophagia</taxon>
        <taxon>Cytophagales</taxon>
        <taxon>Hymenobacteraceae</taxon>
        <taxon>Hymenobacter</taxon>
    </lineage>
</organism>
<proteinExistence type="predicted"/>
<name>A0ABR7MFL0_9BACT</name>
<protein>
    <recommendedName>
        <fullName evidence="3">DUF3298 domain-containing protein</fullName>
    </recommendedName>
</protein>
<dbReference type="Proteomes" id="UP000622017">
    <property type="component" value="Unassembled WGS sequence"/>
</dbReference>
<evidence type="ECO:0008006" key="3">
    <source>
        <dbReference type="Google" id="ProtNLM"/>
    </source>
</evidence>
<comment type="caution">
    <text evidence="1">The sequence shown here is derived from an EMBL/GenBank/DDBJ whole genome shotgun (WGS) entry which is preliminary data.</text>
</comment>
<gene>
    <name evidence="1" type="ORF">H8B15_00525</name>
</gene>
<reference evidence="1 2" key="1">
    <citation type="submission" date="2020-08" db="EMBL/GenBank/DDBJ databases">
        <title>Hymenobacter sp.</title>
        <authorList>
            <person name="Kim M.K."/>
        </authorList>
    </citation>
    <scope>NUCLEOTIDE SEQUENCE [LARGE SCALE GENOMIC DNA]</scope>
    <source>
        <strain evidence="1 2">BT507</strain>
    </source>
</reference>
<sequence>MLLGLVAYWFTTAYAPTQKAPSEVTVRASPPASAPAPAAADSAAGCHPLPLRFVSSPALRRPMEVHRYVGTVGGHPATAVLQWVNPDSIEGSFYLHQGGPAYSLYLSSKSAGPMVLQVYDDQAAQRDRGVWRLTGRLGGTALTGFWQDTSQRQAIQLHESYEGAVRYSIETMLLIGGTPDTGDPATDSVSCIVPKFQQYFLTLLEPAAIHPTLRSVLTSPVAARRQQMLDAQEPDADVNVWLDVRLNDFGLFSYQTIYAASPFGGRLQYGVESTLVDLTTGKALSVASQLQPNYELPLRRLLSQHLLQDPAFDEVNNTDTTDTEQQDFGEWAWHDAEENPSLLVSLPDLKEPSADDLTLTAVGVEATYSPFGLFKSPGGKLPSYSVVIPYQELRPLVRPGTALARMLAARGL</sequence>